<evidence type="ECO:0000313" key="3">
    <source>
        <dbReference type="Proteomes" id="UP000707352"/>
    </source>
</evidence>
<name>A0ABX0VDW5_9HYPH</name>
<evidence type="ECO:0000259" key="1">
    <source>
        <dbReference type="Pfam" id="PF22522"/>
    </source>
</evidence>
<comment type="caution">
    <text evidence="2">The sequence shown here is derived from an EMBL/GenBank/DDBJ whole genome shotgun (WGS) entry which is preliminary data.</text>
</comment>
<dbReference type="RefSeq" id="WP_167673232.1">
    <property type="nucleotide sequence ID" value="NZ_JAATJS010000003.1"/>
</dbReference>
<feature type="domain" description="DUF6998" evidence="1">
    <location>
        <begin position="12"/>
        <end position="153"/>
    </location>
</feature>
<reference evidence="2 3" key="1">
    <citation type="submission" date="2020-03" db="EMBL/GenBank/DDBJ databases">
        <title>The genome sequence of Microvirga sp. c23x22.</title>
        <authorList>
            <person name="Zhang X."/>
        </authorList>
    </citation>
    <scope>NUCLEOTIDE SEQUENCE [LARGE SCALE GENOMIC DNA]</scope>
    <source>
        <strain evidence="3">c23x22</strain>
    </source>
</reference>
<protein>
    <recommendedName>
        <fullName evidence="1">DUF6998 domain-containing protein</fullName>
    </recommendedName>
</protein>
<dbReference type="Proteomes" id="UP000707352">
    <property type="component" value="Unassembled WGS sequence"/>
</dbReference>
<dbReference type="InterPro" id="IPR054267">
    <property type="entry name" value="DUF6998"/>
</dbReference>
<proteinExistence type="predicted"/>
<dbReference type="EMBL" id="JAATJS010000003">
    <property type="protein sequence ID" value="NIX77359.1"/>
    <property type="molecule type" value="Genomic_DNA"/>
</dbReference>
<evidence type="ECO:0000313" key="2">
    <source>
        <dbReference type="EMBL" id="NIX77359.1"/>
    </source>
</evidence>
<keyword evidence="3" id="KW-1185">Reference proteome</keyword>
<accession>A0ABX0VDW5</accession>
<gene>
    <name evidence="2" type="ORF">HB375_12150</name>
</gene>
<sequence>MAESAEVRRVREILAAVKPLAAEYYQLTKKPLGVTGEVAEYIAAELLGLDLAPPRTPGYDAIRRTAEGPQRIQIKGRAYGENAKPGQRLGTIKRRADCDAVLLVLLNNQTLEPREIWEAPYSLVLKRLDLPGSKARERGALSVHEFKRISKKVWPASV</sequence>
<dbReference type="Pfam" id="PF22522">
    <property type="entry name" value="DUF6998"/>
    <property type="match status" value="1"/>
</dbReference>
<organism evidence="2 3">
    <name type="scientific">Microvirga terricola</name>
    <dbReference type="NCBI Taxonomy" id="2719797"/>
    <lineage>
        <taxon>Bacteria</taxon>
        <taxon>Pseudomonadati</taxon>
        <taxon>Pseudomonadota</taxon>
        <taxon>Alphaproteobacteria</taxon>
        <taxon>Hyphomicrobiales</taxon>
        <taxon>Methylobacteriaceae</taxon>
        <taxon>Microvirga</taxon>
    </lineage>
</organism>